<evidence type="ECO:0000313" key="2">
    <source>
        <dbReference type="Proteomes" id="UP000603506"/>
    </source>
</evidence>
<dbReference type="Proteomes" id="UP000603506">
    <property type="component" value="Unassembled WGS sequence"/>
</dbReference>
<proteinExistence type="predicted"/>
<dbReference type="RefSeq" id="WP_203093181.1">
    <property type="nucleotide sequence ID" value="NZ_JAESPH010000003.1"/>
</dbReference>
<dbReference type="EMBL" id="JAEUAH010000001">
    <property type="protein sequence ID" value="MBM0649395.1"/>
    <property type="molecule type" value="Genomic_DNA"/>
</dbReference>
<name>A0ABS1YSN1_9FLAO</name>
<sequence length="315" mass="35435">MKKFFVKVFLIFSILISFQLKCTKPEIETATSNKTKVLKHNYIVVNSVDNSPVEVEVSYSVFINGNAENIVKTERKTTPFIIGGEEVKVVYDSLLFVHGTTRRFHQNELKRNYTPRGADYLSIKNLSSVAIEYAVVGNQKLEFSSANEIANSSDIVNKNQIDKTKVVKYLSGANPIYKATPVLYLIKPELAPQTTVYVLKGIYAADGGVSGREAVAVPLKIPNFGEVIAHTPFSVTDILSLYKQEYTSGNILYPEYDAYMDRGRPYNYSISQGKHYLKFYGTILPDKTLGNTGQIWFINTFKGSYALDGFQEYED</sequence>
<comment type="caution">
    <text evidence="1">The sequence shown here is derived from an EMBL/GenBank/DDBJ whole genome shotgun (WGS) entry which is preliminary data.</text>
</comment>
<keyword evidence="2" id="KW-1185">Reference proteome</keyword>
<gene>
    <name evidence="1" type="ORF">JNB19_01290</name>
</gene>
<accession>A0ABS1YSN1</accession>
<reference evidence="1 2" key="1">
    <citation type="submission" date="2021-01" db="EMBL/GenBank/DDBJ databases">
        <title>Evidence that Capnocytophaga endodontalis is a later homotypic synonym for Capnocytophaga genospecies AHN8471, and request for opinion on proposed recognition of strain AHN8471 as type strain of the species.</title>
        <authorList>
            <person name="Nicholson A.C."/>
            <person name="Hopper C.L."/>
            <person name="Gulvik C.A."/>
            <person name="Mcquiston J.R."/>
            <person name="Lau E.F."/>
        </authorList>
    </citation>
    <scope>NUCLEOTIDE SEQUENCE [LARGE SCALE GENOMIC DNA]</scope>
    <source>
        <strain evidence="1 2">AHN9576</strain>
    </source>
</reference>
<protein>
    <submittedName>
        <fullName evidence="1">Uncharacterized protein</fullName>
    </submittedName>
</protein>
<evidence type="ECO:0000313" key="1">
    <source>
        <dbReference type="EMBL" id="MBM0649395.1"/>
    </source>
</evidence>
<organism evidence="1 2">
    <name type="scientific">Capnocytophaga genosp. AHN8471</name>
    <dbReference type="NCBI Taxonomy" id="327574"/>
    <lineage>
        <taxon>Bacteria</taxon>
        <taxon>Pseudomonadati</taxon>
        <taxon>Bacteroidota</taxon>
        <taxon>Flavobacteriia</taxon>
        <taxon>Flavobacteriales</taxon>
        <taxon>Flavobacteriaceae</taxon>
        <taxon>Capnocytophaga</taxon>
    </lineage>
</organism>